<proteinExistence type="predicted"/>
<dbReference type="InterPro" id="IPR055526">
    <property type="entry name" value="DUF7100"/>
</dbReference>
<accession>Q875C0</accession>
<feature type="domain" description="DUF7100" evidence="1">
    <location>
        <begin position="179"/>
        <end position="308"/>
    </location>
</feature>
<name>Q875C0_PODAS</name>
<evidence type="ECO:0000259" key="1">
    <source>
        <dbReference type="Pfam" id="PF23391"/>
    </source>
</evidence>
<evidence type="ECO:0000313" key="2">
    <source>
        <dbReference type="EMBL" id="CAD60689.1"/>
    </source>
</evidence>
<dbReference type="Pfam" id="PF23391">
    <property type="entry name" value="DUF7100"/>
    <property type="match status" value="1"/>
</dbReference>
<dbReference type="EMBL" id="BX088700">
    <property type="protein sequence ID" value="CAD60689.1"/>
    <property type="molecule type" value="Genomic_DNA"/>
</dbReference>
<protein>
    <submittedName>
        <fullName evidence="2">Hypothetical protein Pa5D0002</fullName>
    </submittedName>
</protein>
<reference evidence="2" key="1">
    <citation type="submission" date="2003-01" db="EMBL/GenBank/DDBJ databases">
        <authorList>
            <person name="Genoscope"/>
        </authorList>
    </citation>
    <scope>NUCLEOTIDE SEQUENCE</scope>
</reference>
<organism evidence="2">
    <name type="scientific">Podospora anserina</name>
    <name type="common">Pleurage anserina</name>
    <dbReference type="NCBI Taxonomy" id="2587412"/>
    <lineage>
        <taxon>Eukaryota</taxon>
        <taxon>Fungi</taxon>
        <taxon>Dikarya</taxon>
        <taxon>Ascomycota</taxon>
        <taxon>Pezizomycotina</taxon>
        <taxon>Sordariomycetes</taxon>
        <taxon>Sordariomycetidae</taxon>
        <taxon>Sordariales</taxon>
        <taxon>Podosporaceae</taxon>
        <taxon>Podospora</taxon>
    </lineage>
</organism>
<dbReference type="VEuPathDB" id="FungiDB:PODANS_5_5330"/>
<sequence length="544" mass="60750">MATDEPNITHGSFCNPSLIRRVVASPDNCSGLASYMFTLCTTVRCGCEPSHLYSTDLHPLVLLVPVHPARPTPSQWRGPRHCSDGIPPPPTKAVNLVLSFALVAGYRLVLPLPPFSTAYHFPISVPNLPCPSDSLCTSGPTPLGDVDIQMKSENSPIETRLGLIIGNQLGKASENTMPSSLLLRLTNVWRALVLRSDVDDIVLELLGCFSLERMYADASDRDTYQQLVITLLSQLKSIFDIHRLTLPVVNVHTAWYLGFLVSWEVALRSVEFVLQTINESRETIWENRLLRERYLAGFLLSSLRVLTYARPIFTILPKAGDFGDQVTNRPSIDFTPNPQRSSDLETAVSVLLAFTVSWSRFSIAFLARTRFHSRLARRSLPSSTLTLTAWVFPLHWHPDYQIWHRSCLRSPLSSARCYRRHCASRLPWRLACKISSITRRVAIRSCRLNPICCQQGDSRTASRASPGAFQKCGSECARCLTYPPPILPGGDGCNTEHYFSYSLTRHPGPISSRHRRDLCRGIRTGCIGCSIREACSPSGYSPRQ</sequence>
<dbReference type="AlphaFoldDB" id="Q875C0"/>